<dbReference type="RefSeq" id="WP_284352643.1">
    <property type="nucleotide sequence ID" value="NZ_BRXS01000008.1"/>
</dbReference>
<evidence type="ECO:0000313" key="2">
    <source>
        <dbReference type="Proteomes" id="UP001161325"/>
    </source>
</evidence>
<dbReference type="AlphaFoldDB" id="A0AA37QBF0"/>
<protein>
    <submittedName>
        <fullName evidence="1">Uncharacterized protein</fullName>
    </submittedName>
</protein>
<gene>
    <name evidence="1" type="ORF">rosag_47500</name>
</gene>
<sequence length="174" mass="20150">MTEHRRRRRFWRQPTTAPSGPTLQALGDFPLSFGQLHDLYGGFTPHFEPHRVSLSAWLSDLREEADLTDIRDALATAEDGRPPRVLLQRHFYWSATCAIRAFDLFLAVLALERRGLWSWALTTGYYSRFYLAKALTNLWLGSWVTTEVVAPRPHQSPAAEREDTDLRYEDLLVY</sequence>
<dbReference type="EMBL" id="BRXS01000008">
    <property type="protein sequence ID" value="GLC28237.1"/>
    <property type="molecule type" value="Genomic_DNA"/>
</dbReference>
<accession>A0AA37QBF0</accession>
<proteinExistence type="predicted"/>
<reference evidence="1" key="1">
    <citation type="submission" date="2022-08" db="EMBL/GenBank/DDBJ databases">
        <title>Draft genome sequencing of Roseisolibacter agri AW1220.</title>
        <authorList>
            <person name="Tobiishi Y."/>
            <person name="Tonouchi A."/>
        </authorList>
    </citation>
    <scope>NUCLEOTIDE SEQUENCE</scope>
    <source>
        <strain evidence="1">AW1220</strain>
    </source>
</reference>
<evidence type="ECO:0000313" key="1">
    <source>
        <dbReference type="EMBL" id="GLC28237.1"/>
    </source>
</evidence>
<dbReference type="Proteomes" id="UP001161325">
    <property type="component" value="Unassembled WGS sequence"/>
</dbReference>
<comment type="caution">
    <text evidence="1">The sequence shown here is derived from an EMBL/GenBank/DDBJ whole genome shotgun (WGS) entry which is preliminary data.</text>
</comment>
<organism evidence="1 2">
    <name type="scientific">Roseisolibacter agri</name>
    <dbReference type="NCBI Taxonomy" id="2014610"/>
    <lineage>
        <taxon>Bacteria</taxon>
        <taxon>Pseudomonadati</taxon>
        <taxon>Gemmatimonadota</taxon>
        <taxon>Gemmatimonadia</taxon>
        <taxon>Gemmatimonadales</taxon>
        <taxon>Gemmatimonadaceae</taxon>
        <taxon>Roseisolibacter</taxon>
    </lineage>
</organism>
<keyword evidence="2" id="KW-1185">Reference proteome</keyword>
<name>A0AA37QBF0_9BACT</name>